<evidence type="ECO:0000256" key="12">
    <source>
        <dbReference type="ARBA" id="ARBA00022842"/>
    </source>
</evidence>
<dbReference type="EC" id="6.3.2.4" evidence="6 22"/>
<organism evidence="28 29">
    <name type="scientific">Andreesenia angusta</name>
    <dbReference type="NCBI Taxonomy" id="39480"/>
    <lineage>
        <taxon>Bacteria</taxon>
        <taxon>Bacillati</taxon>
        <taxon>Bacillota</taxon>
        <taxon>Tissierellia</taxon>
        <taxon>Tissierellales</taxon>
        <taxon>Gottschalkiaceae</taxon>
        <taxon>Andreesenia</taxon>
    </lineage>
</organism>
<evidence type="ECO:0000256" key="17">
    <source>
        <dbReference type="ARBA" id="ARBA00047614"/>
    </source>
</evidence>
<dbReference type="PROSITE" id="PS00844">
    <property type="entry name" value="DALA_DALA_LIGASE_2"/>
    <property type="match status" value="1"/>
</dbReference>
<reference evidence="28 29" key="1">
    <citation type="submission" date="2016-09" db="EMBL/GenBank/DDBJ databases">
        <title>Genome sequence of Eubacterium angustum.</title>
        <authorList>
            <person name="Poehlein A."/>
            <person name="Daniel R."/>
        </authorList>
    </citation>
    <scope>NUCLEOTIDE SEQUENCE [LARGE SCALE GENOMIC DNA]</scope>
    <source>
        <strain evidence="28 29">DSM 1989</strain>
    </source>
</reference>
<keyword evidence="10 24" id="KW-0547">Nucleotide-binding</keyword>
<keyword evidence="16 22" id="KW-0961">Cell wall biogenesis/degradation</keyword>
<dbReference type="AlphaFoldDB" id="A0A1S1V8Z6"/>
<dbReference type="FunFam" id="3.30.1490.20:FF:000007">
    <property type="entry name" value="D-alanine--D-alanine ligase"/>
    <property type="match status" value="1"/>
</dbReference>
<evidence type="ECO:0000256" key="11">
    <source>
        <dbReference type="ARBA" id="ARBA00022840"/>
    </source>
</evidence>
<feature type="binding site" evidence="24">
    <location>
        <begin position="195"/>
        <end position="196"/>
    </location>
    <ligand>
        <name>ATP</name>
        <dbReference type="ChEBI" id="CHEBI:30616"/>
    </ligand>
</feature>
<evidence type="ECO:0000256" key="2">
    <source>
        <dbReference type="ARBA" id="ARBA00003921"/>
    </source>
</evidence>
<dbReference type="PROSITE" id="PS00843">
    <property type="entry name" value="DALA_DALA_LIGASE_1"/>
    <property type="match status" value="1"/>
</dbReference>
<evidence type="ECO:0000259" key="27">
    <source>
        <dbReference type="PROSITE" id="PS50975"/>
    </source>
</evidence>
<dbReference type="SUPFAM" id="SSF56059">
    <property type="entry name" value="Glutathione synthetase ATP-binding domain-like"/>
    <property type="match status" value="1"/>
</dbReference>
<evidence type="ECO:0000256" key="26">
    <source>
        <dbReference type="PROSITE-ProRule" id="PRU00409"/>
    </source>
</evidence>
<feature type="active site" evidence="23">
    <location>
        <position position="15"/>
    </location>
</feature>
<keyword evidence="13 22" id="KW-0133">Cell shape</keyword>
<evidence type="ECO:0000256" key="15">
    <source>
        <dbReference type="ARBA" id="ARBA00023211"/>
    </source>
</evidence>
<dbReference type="STRING" id="39480.EUAN_12790"/>
<feature type="active site" evidence="23">
    <location>
        <position position="333"/>
    </location>
</feature>
<evidence type="ECO:0000256" key="6">
    <source>
        <dbReference type="ARBA" id="ARBA00012216"/>
    </source>
</evidence>
<dbReference type="EMBL" id="MKIE01000004">
    <property type="protein sequence ID" value="OHW62209.1"/>
    <property type="molecule type" value="Genomic_DNA"/>
</dbReference>
<comment type="function">
    <text evidence="2 22">Cell wall formation.</text>
</comment>
<comment type="catalytic activity">
    <reaction evidence="17 22">
        <text>2 D-alanine + ATP = D-alanyl-D-alanine + ADP + phosphate + H(+)</text>
        <dbReference type="Rhea" id="RHEA:11224"/>
        <dbReference type="ChEBI" id="CHEBI:15378"/>
        <dbReference type="ChEBI" id="CHEBI:30616"/>
        <dbReference type="ChEBI" id="CHEBI:43474"/>
        <dbReference type="ChEBI" id="CHEBI:57416"/>
        <dbReference type="ChEBI" id="CHEBI:57822"/>
        <dbReference type="ChEBI" id="CHEBI:456216"/>
        <dbReference type="EC" id="6.3.2.4"/>
    </reaction>
</comment>
<sequence>MKKNIAVLFGGKSVEHEVSVITGMQVMENIDKSKYNVVPVFIDKEGRWFTGDELLEFKNFKEKNLKNIKEIVVTPTYNENRIFSHPDKVGLFSKKFSEKIDAAFIALHGTNGEDGTVQGVFELMNIPYVSAGVIGSSVGMDKILMKDVYKSHGLPIVDYTWFFRKAWEDDKNAVLDKIESKLKYPVFVKPSNLGSSVGITRAKDRESLEESIEVAIRYDRKIIVEAAVENPREINCAVMGYDNKVKASLCEEPIGWKELLTYEDKYVNSNSKGSKNGGRNIPADLSSEKAKEIQETAMASFMAIDCKGNARIDFLMDEDEKIYVNEINTQPGSVGYYLWEPMGINFTQLVDELLDIAYAVHEEKNKNMYSYDVDLFDKVNLGKSSKAGKM</sequence>
<dbReference type="InterPro" id="IPR011095">
    <property type="entry name" value="Dala_Dala_lig_C"/>
</dbReference>
<keyword evidence="14 22" id="KW-0573">Peptidoglycan synthesis</keyword>
<name>A0A1S1V8Z6_9FIRM</name>
<evidence type="ECO:0000256" key="7">
    <source>
        <dbReference type="ARBA" id="ARBA00022490"/>
    </source>
</evidence>
<dbReference type="PIRSF" id="PIRSF039102">
    <property type="entry name" value="Ddl/VanB"/>
    <property type="match status" value="1"/>
</dbReference>
<feature type="binding site" evidence="25">
    <location>
        <position position="328"/>
    </location>
    <ligand>
        <name>Mg(2+)</name>
        <dbReference type="ChEBI" id="CHEBI:18420"/>
        <label>2</label>
    </ligand>
</feature>
<comment type="cofactor">
    <cofactor evidence="1">
        <name>Mn(2+)</name>
        <dbReference type="ChEBI" id="CHEBI:29035"/>
    </cofactor>
</comment>
<comment type="pathway">
    <text evidence="4 22">Cell wall biogenesis; peptidoglycan biosynthesis.</text>
</comment>
<dbReference type="Gene3D" id="3.30.1490.20">
    <property type="entry name" value="ATP-grasp fold, A domain"/>
    <property type="match status" value="1"/>
</dbReference>
<comment type="subcellular location">
    <subcellularLocation>
        <location evidence="3 22">Cytoplasm</location>
    </subcellularLocation>
</comment>
<feature type="binding site" evidence="24">
    <location>
        <begin position="325"/>
        <end position="326"/>
    </location>
    <ligand>
        <name>ATP</name>
        <dbReference type="ChEBI" id="CHEBI:30616"/>
    </ligand>
</feature>
<dbReference type="OrthoDB" id="9813261at2"/>
<keyword evidence="7 22" id="KW-0963">Cytoplasm</keyword>
<dbReference type="InterPro" id="IPR011761">
    <property type="entry name" value="ATP-grasp"/>
</dbReference>
<feature type="binding site" evidence="25">
    <location>
        <position position="313"/>
    </location>
    <ligand>
        <name>Mg(2+)</name>
        <dbReference type="ChEBI" id="CHEBI:18420"/>
        <label>1</label>
    </ligand>
</feature>
<dbReference type="InterPro" id="IPR013815">
    <property type="entry name" value="ATP_grasp_subdomain_1"/>
</dbReference>
<dbReference type="Proteomes" id="UP000180254">
    <property type="component" value="Unassembled WGS sequence"/>
</dbReference>
<feature type="binding site" evidence="25">
    <location>
        <position position="326"/>
    </location>
    <ligand>
        <name>Mg(2+)</name>
        <dbReference type="ChEBI" id="CHEBI:18420"/>
        <label>2</label>
    </ligand>
</feature>
<evidence type="ECO:0000256" key="10">
    <source>
        <dbReference type="ARBA" id="ARBA00022741"/>
    </source>
</evidence>
<comment type="cofactor">
    <cofactor evidence="25">
        <name>Mg(2+)</name>
        <dbReference type="ChEBI" id="CHEBI:18420"/>
    </cofactor>
    <cofactor evidence="25">
        <name>Mn(2+)</name>
        <dbReference type="ChEBI" id="CHEBI:29035"/>
    </cofactor>
    <text evidence="25">Binds 2 magnesium or manganese ions per subunit.</text>
</comment>
<dbReference type="Gene3D" id="3.40.50.20">
    <property type="match status" value="1"/>
</dbReference>
<accession>A0A1S1V8Z6</accession>
<keyword evidence="15 25" id="KW-0464">Manganese</keyword>
<dbReference type="GO" id="GO:0005829">
    <property type="term" value="C:cytosol"/>
    <property type="evidence" value="ECO:0007669"/>
    <property type="project" value="TreeGrafter"/>
</dbReference>
<dbReference type="GO" id="GO:0008360">
    <property type="term" value="P:regulation of cell shape"/>
    <property type="evidence" value="ECO:0007669"/>
    <property type="project" value="UniProtKB-KW"/>
</dbReference>
<evidence type="ECO:0000256" key="25">
    <source>
        <dbReference type="PIRSR" id="PIRSR039102-3"/>
    </source>
</evidence>
<evidence type="ECO:0000256" key="9">
    <source>
        <dbReference type="ARBA" id="ARBA00022723"/>
    </source>
</evidence>
<evidence type="ECO:0000313" key="29">
    <source>
        <dbReference type="Proteomes" id="UP000180254"/>
    </source>
</evidence>
<evidence type="ECO:0000256" key="3">
    <source>
        <dbReference type="ARBA" id="ARBA00004496"/>
    </source>
</evidence>
<dbReference type="GO" id="GO:0009252">
    <property type="term" value="P:peptidoglycan biosynthetic process"/>
    <property type="evidence" value="ECO:0007669"/>
    <property type="project" value="UniProtKB-UniRule"/>
</dbReference>
<keyword evidence="11 26" id="KW-0067">ATP-binding</keyword>
<dbReference type="PANTHER" id="PTHR23132:SF25">
    <property type="entry name" value="D-ALANINE--D-ALANINE LIGASE A"/>
    <property type="match status" value="1"/>
</dbReference>
<evidence type="ECO:0000256" key="14">
    <source>
        <dbReference type="ARBA" id="ARBA00022984"/>
    </source>
</evidence>
<dbReference type="Pfam" id="PF01820">
    <property type="entry name" value="Dala_Dala_lig_N"/>
    <property type="match status" value="1"/>
</dbReference>
<evidence type="ECO:0000256" key="1">
    <source>
        <dbReference type="ARBA" id="ARBA00001936"/>
    </source>
</evidence>
<evidence type="ECO:0000256" key="4">
    <source>
        <dbReference type="ARBA" id="ARBA00004752"/>
    </source>
</evidence>
<evidence type="ECO:0000313" key="28">
    <source>
        <dbReference type="EMBL" id="OHW62209.1"/>
    </source>
</evidence>
<dbReference type="Gene3D" id="3.30.470.20">
    <property type="entry name" value="ATP-grasp fold, B domain"/>
    <property type="match status" value="1"/>
</dbReference>
<dbReference type="GO" id="GO:0005524">
    <property type="term" value="F:ATP binding"/>
    <property type="evidence" value="ECO:0007669"/>
    <property type="project" value="UniProtKB-UniRule"/>
</dbReference>
<dbReference type="RefSeq" id="WP_071062826.1">
    <property type="nucleotide sequence ID" value="NZ_MKIE01000004.1"/>
</dbReference>
<evidence type="ECO:0000256" key="20">
    <source>
        <dbReference type="ARBA" id="ARBA00076288"/>
    </source>
</evidence>
<keyword evidence="8 22" id="KW-0436">Ligase</keyword>
<dbReference type="InterPro" id="IPR000291">
    <property type="entry name" value="D-Ala_lig_Van_CS"/>
</dbReference>
<evidence type="ECO:0000256" key="8">
    <source>
        <dbReference type="ARBA" id="ARBA00022598"/>
    </source>
</evidence>
<dbReference type="SUPFAM" id="SSF52440">
    <property type="entry name" value="PreATP-grasp domain"/>
    <property type="match status" value="1"/>
</dbReference>
<dbReference type="GO" id="GO:0071555">
    <property type="term" value="P:cell wall organization"/>
    <property type="evidence" value="ECO:0007669"/>
    <property type="project" value="UniProtKB-KW"/>
</dbReference>
<dbReference type="NCBIfam" id="NF002528">
    <property type="entry name" value="PRK01966.1-4"/>
    <property type="match status" value="1"/>
</dbReference>
<keyword evidence="9 25" id="KW-0479">Metal-binding</keyword>
<feature type="binding site" evidence="24">
    <location>
        <begin position="187"/>
        <end position="189"/>
    </location>
    <ligand>
        <name>ATP</name>
        <dbReference type="ChEBI" id="CHEBI:30616"/>
    </ligand>
</feature>
<dbReference type="PROSITE" id="PS50975">
    <property type="entry name" value="ATP_GRASP"/>
    <property type="match status" value="1"/>
</dbReference>
<evidence type="ECO:0000256" key="18">
    <source>
        <dbReference type="ARBA" id="ARBA00060592"/>
    </source>
</evidence>
<evidence type="ECO:0000256" key="24">
    <source>
        <dbReference type="PIRSR" id="PIRSR039102-2"/>
    </source>
</evidence>
<keyword evidence="29" id="KW-1185">Reference proteome</keyword>
<dbReference type="UniPathway" id="UPA00219"/>
<dbReference type="PANTHER" id="PTHR23132">
    <property type="entry name" value="D-ALANINE--D-ALANINE LIGASE"/>
    <property type="match status" value="1"/>
</dbReference>
<protein>
    <recommendedName>
        <fullName evidence="19 22">D-alanine--D-alanine ligase</fullName>
        <ecNumber evidence="6 22">6.3.2.4</ecNumber>
    </recommendedName>
    <alternativeName>
        <fullName evidence="21 22">D-Ala-D-Ala ligase</fullName>
    </alternativeName>
    <alternativeName>
        <fullName evidence="20 22">D-alanylalanine synthetase</fullName>
    </alternativeName>
</protein>
<dbReference type="GO" id="GO:0008716">
    <property type="term" value="F:D-alanine-D-alanine ligase activity"/>
    <property type="evidence" value="ECO:0007669"/>
    <property type="project" value="UniProtKB-UniRule"/>
</dbReference>
<keyword evidence="12 25" id="KW-0460">Magnesium</keyword>
<evidence type="ECO:0000256" key="21">
    <source>
        <dbReference type="ARBA" id="ARBA00077154"/>
    </source>
</evidence>
<feature type="binding site" evidence="24">
    <location>
        <position position="142"/>
    </location>
    <ligand>
        <name>ATP</name>
        <dbReference type="ChEBI" id="CHEBI:30616"/>
    </ligand>
</feature>
<feature type="active site" evidence="23">
    <location>
        <position position="195"/>
    </location>
</feature>
<dbReference type="HAMAP" id="MF_00047">
    <property type="entry name" value="Dala_Dala_lig"/>
    <property type="match status" value="1"/>
</dbReference>
<comment type="pathway">
    <text evidence="18">Glycan biosynthesis.</text>
</comment>
<dbReference type="Pfam" id="PF07478">
    <property type="entry name" value="Dala_Dala_lig_C"/>
    <property type="match status" value="1"/>
</dbReference>
<dbReference type="InterPro" id="IPR005905">
    <property type="entry name" value="D_ala_D_ala"/>
</dbReference>
<evidence type="ECO:0000256" key="5">
    <source>
        <dbReference type="ARBA" id="ARBA00010871"/>
    </source>
</evidence>
<feature type="binding site" evidence="25">
    <location>
        <position position="326"/>
    </location>
    <ligand>
        <name>Mg(2+)</name>
        <dbReference type="ChEBI" id="CHEBI:18420"/>
        <label>1</label>
    </ligand>
</feature>
<comment type="similarity">
    <text evidence="5 22">Belongs to the D-alanine--D-alanine ligase family.</text>
</comment>
<evidence type="ECO:0000256" key="16">
    <source>
        <dbReference type="ARBA" id="ARBA00023316"/>
    </source>
</evidence>
<feature type="domain" description="ATP-grasp" evidence="27">
    <location>
        <begin position="146"/>
        <end position="355"/>
    </location>
</feature>
<evidence type="ECO:0000256" key="23">
    <source>
        <dbReference type="PIRSR" id="PIRSR039102-1"/>
    </source>
</evidence>
<gene>
    <name evidence="28" type="primary">ddl_1</name>
    <name evidence="22" type="synonym">ddl</name>
    <name evidence="28" type="ORF">EUAN_12790</name>
</gene>
<proteinExistence type="inferred from homology"/>
<dbReference type="GO" id="GO:0046872">
    <property type="term" value="F:metal ion binding"/>
    <property type="evidence" value="ECO:0007669"/>
    <property type="project" value="UniProtKB-KW"/>
</dbReference>
<dbReference type="NCBIfam" id="TIGR01205">
    <property type="entry name" value="D_ala_D_alaTIGR"/>
    <property type="match status" value="1"/>
</dbReference>
<dbReference type="InterPro" id="IPR016185">
    <property type="entry name" value="PreATP-grasp_dom_sf"/>
</dbReference>
<evidence type="ECO:0000256" key="13">
    <source>
        <dbReference type="ARBA" id="ARBA00022960"/>
    </source>
</evidence>
<comment type="caution">
    <text evidence="28">The sequence shown here is derived from an EMBL/GenBank/DDBJ whole genome shotgun (WGS) entry which is preliminary data.</text>
</comment>
<feature type="binding site" evidence="24">
    <location>
        <begin position="225"/>
        <end position="233"/>
    </location>
    <ligand>
        <name>ATP</name>
        <dbReference type="ChEBI" id="CHEBI:30616"/>
    </ligand>
</feature>
<evidence type="ECO:0000256" key="19">
    <source>
        <dbReference type="ARBA" id="ARBA00068427"/>
    </source>
</evidence>
<evidence type="ECO:0000256" key="22">
    <source>
        <dbReference type="HAMAP-Rule" id="MF_00047"/>
    </source>
</evidence>
<dbReference type="InterPro" id="IPR011127">
    <property type="entry name" value="Dala_Dala_lig_N"/>
</dbReference>